<gene>
    <name evidence="1" type="ordered locus">Arcpr_0050</name>
</gene>
<dbReference type="Proteomes" id="UP000001901">
    <property type="component" value="Chromosome"/>
</dbReference>
<dbReference type="eggNOG" id="arCOG02579">
    <property type="taxonomic scope" value="Archaea"/>
</dbReference>
<proteinExistence type="predicted"/>
<dbReference type="Pfam" id="PF03692">
    <property type="entry name" value="CxxCxxCC"/>
    <property type="match status" value="1"/>
</dbReference>
<evidence type="ECO:0000313" key="2">
    <source>
        <dbReference type="Proteomes" id="UP000001901"/>
    </source>
</evidence>
<dbReference type="STRING" id="572546.Arcpr_0050"/>
<organism evidence="1 2">
    <name type="scientific">Archaeoglobus profundus (strain DSM 5631 / JCM 9629 / NBRC 100127 / Av18)</name>
    <dbReference type="NCBI Taxonomy" id="572546"/>
    <lineage>
        <taxon>Archaea</taxon>
        <taxon>Methanobacteriati</taxon>
        <taxon>Methanobacteriota</taxon>
        <taxon>Archaeoglobi</taxon>
        <taxon>Archaeoglobales</taxon>
        <taxon>Archaeoglobaceae</taxon>
        <taxon>Archaeoglobus</taxon>
    </lineage>
</organism>
<name>D2RFQ1_ARCPA</name>
<evidence type="ECO:0000313" key="1">
    <source>
        <dbReference type="EMBL" id="ADB57126.1"/>
    </source>
</evidence>
<dbReference type="AlphaFoldDB" id="D2RFQ1"/>
<dbReference type="InterPro" id="IPR005358">
    <property type="entry name" value="Puta_zinc/iron-chelating_dom"/>
</dbReference>
<accession>D2RFQ1</accession>
<dbReference type="HOGENOM" id="CLU_1536574_0_0_2"/>
<evidence type="ECO:0008006" key="3">
    <source>
        <dbReference type="Google" id="ProtNLM"/>
    </source>
</evidence>
<keyword evidence="2" id="KW-1185">Reference proteome</keyword>
<protein>
    <recommendedName>
        <fullName evidence="3">YkgJ family cysteine cluster protein</fullName>
    </recommendedName>
</protein>
<sequence>MMYAECVVRGLKVRIPFVCRMCGECCKKLSKVVYDPKTGKVYVEGIELDCIDGLDEFKEFSHPIKVPCPFLKDNKCTIHEIRPKSCREYPLLTGDLGVNCPALRSFNKFLKAFNPDKVEYKVDEKDIKPVKIPMKFYELFISLEPSKEELAAFLKLNELEKNLNLELSNTIKGP</sequence>
<dbReference type="EMBL" id="CP001857">
    <property type="protein sequence ID" value="ADB57126.1"/>
    <property type="molecule type" value="Genomic_DNA"/>
</dbReference>
<dbReference type="KEGG" id="apo:Arcpr_0050"/>
<dbReference type="PaxDb" id="572546-Arcpr_0050"/>
<reference evidence="1 2" key="1">
    <citation type="journal article" date="2010" name="Stand. Genomic Sci.">
        <title>Complete genome sequence of Archaeoglobus profundus type strain (AV18).</title>
        <authorList>
            <person name="von Jan M."/>
            <person name="Lapidus A."/>
            <person name="Del Rio T.G."/>
            <person name="Copeland A."/>
            <person name="Tice H."/>
            <person name="Cheng J.F."/>
            <person name="Lucas S."/>
            <person name="Chen F."/>
            <person name="Nolan M."/>
            <person name="Goodwin L."/>
            <person name="Han C."/>
            <person name="Pitluck S."/>
            <person name="Liolios K."/>
            <person name="Ivanova N."/>
            <person name="Mavromatis K."/>
            <person name="Ovchinnikova G."/>
            <person name="Chertkov O."/>
            <person name="Pati A."/>
            <person name="Chen A."/>
            <person name="Palaniappan K."/>
            <person name="Land M."/>
            <person name="Hauser L."/>
            <person name="Chang Y.J."/>
            <person name="Jeffries C.D."/>
            <person name="Saunders E."/>
            <person name="Brettin T."/>
            <person name="Detter J.C."/>
            <person name="Chain P."/>
            <person name="Eichinger K."/>
            <person name="Huber H."/>
            <person name="Spring S."/>
            <person name="Rohde M."/>
            <person name="Goker M."/>
            <person name="Wirth R."/>
            <person name="Woyke T."/>
            <person name="Bristow J."/>
            <person name="Eisen J.A."/>
            <person name="Markowitz V."/>
            <person name="Hugenholtz P."/>
            <person name="Kyrpides N.C."/>
            <person name="Klenk H.P."/>
        </authorList>
    </citation>
    <scope>NUCLEOTIDE SEQUENCE [LARGE SCALE GENOMIC DNA]</scope>
    <source>
        <strain evidence="2">DSM 5631 / JCM 9629 / NBRC 100127 / Av18</strain>
    </source>
</reference>